<reference evidence="1" key="1">
    <citation type="journal article" date="2022" name="bioRxiv">
        <title>Sequencing and chromosome-scale assembly of the giantPleurodeles waltlgenome.</title>
        <authorList>
            <person name="Brown T."/>
            <person name="Elewa A."/>
            <person name="Iarovenko S."/>
            <person name="Subramanian E."/>
            <person name="Araus A.J."/>
            <person name="Petzold A."/>
            <person name="Susuki M."/>
            <person name="Suzuki K.-i.T."/>
            <person name="Hayashi T."/>
            <person name="Toyoda A."/>
            <person name="Oliveira C."/>
            <person name="Osipova E."/>
            <person name="Leigh N.D."/>
            <person name="Simon A."/>
            <person name="Yun M.H."/>
        </authorList>
    </citation>
    <scope>NUCLEOTIDE SEQUENCE</scope>
    <source>
        <strain evidence="1">20211129_DDA</strain>
        <tissue evidence="1">Liver</tissue>
    </source>
</reference>
<comment type="caution">
    <text evidence="1">The sequence shown here is derived from an EMBL/GenBank/DDBJ whole genome shotgun (WGS) entry which is preliminary data.</text>
</comment>
<gene>
    <name evidence="1" type="ORF">NDU88_004904</name>
</gene>
<keyword evidence="2" id="KW-1185">Reference proteome</keyword>
<dbReference type="EMBL" id="JANPWB010000011">
    <property type="protein sequence ID" value="KAJ1126497.1"/>
    <property type="molecule type" value="Genomic_DNA"/>
</dbReference>
<organism evidence="1 2">
    <name type="scientific">Pleurodeles waltl</name>
    <name type="common">Iberian ribbed newt</name>
    <dbReference type="NCBI Taxonomy" id="8319"/>
    <lineage>
        <taxon>Eukaryota</taxon>
        <taxon>Metazoa</taxon>
        <taxon>Chordata</taxon>
        <taxon>Craniata</taxon>
        <taxon>Vertebrata</taxon>
        <taxon>Euteleostomi</taxon>
        <taxon>Amphibia</taxon>
        <taxon>Batrachia</taxon>
        <taxon>Caudata</taxon>
        <taxon>Salamandroidea</taxon>
        <taxon>Salamandridae</taxon>
        <taxon>Pleurodelinae</taxon>
        <taxon>Pleurodeles</taxon>
    </lineage>
</organism>
<name>A0AAV7PH09_PLEWA</name>
<proteinExistence type="predicted"/>
<sequence>MAITVATRVRAVNGCGSAYDVPMLSGIRKVRHGRTRWCRDLGAALCAEEVPKYDAIPRVAGKKMCGFADLGRDATLGGRGSGATLRAGIAQKNDAILARAAGNCGFPAGMEGEHRDQKERSPAVYCM</sequence>
<dbReference type="AlphaFoldDB" id="A0AAV7PH09"/>
<dbReference type="Proteomes" id="UP001066276">
    <property type="component" value="Chromosome 7"/>
</dbReference>
<accession>A0AAV7PH09</accession>
<evidence type="ECO:0000313" key="1">
    <source>
        <dbReference type="EMBL" id="KAJ1126497.1"/>
    </source>
</evidence>
<evidence type="ECO:0000313" key="2">
    <source>
        <dbReference type="Proteomes" id="UP001066276"/>
    </source>
</evidence>
<protein>
    <submittedName>
        <fullName evidence="1">Uncharacterized protein</fullName>
    </submittedName>
</protein>